<evidence type="ECO:0000256" key="2">
    <source>
        <dbReference type="ARBA" id="ARBA00022475"/>
    </source>
</evidence>
<dbReference type="Proteomes" id="UP001606099">
    <property type="component" value="Unassembled WGS sequence"/>
</dbReference>
<evidence type="ECO:0000256" key="4">
    <source>
        <dbReference type="ARBA" id="ARBA00022679"/>
    </source>
</evidence>
<evidence type="ECO:0000256" key="3">
    <source>
        <dbReference type="ARBA" id="ARBA00022519"/>
    </source>
</evidence>
<dbReference type="GO" id="GO:0016746">
    <property type="term" value="F:acyltransferase activity"/>
    <property type="evidence" value="ECO:0007669"/>
    <property type="project" value="UniProtKB-KW"/>
</dbReference>
<evidence type="ECO:0000313" key="8">
    <source>
        <dbReference type="Proteomes" id="UP001606099"/>
    </source>
</evidence>
<keyword evidence="6 7" id="KW-0012">Acyltransferase</keyword>
<name>A0ABW7FQU8_9BURK</name>
<keyword evidence="4" id="KW-0808">Transferase</keyword>
<dbReference type="RefSeq" id="WP_394457801.1">
    <property type="nucleotide sequence ID" value="NZ_JBIGHZ010000001.1"/>
</dbReference>
<evidence type="ECO:0000256" key="5">
    <source>
        <dbReference type="ARBA" id="ARBA00023136"/>
    </source>
</evidence>
<reference evidence="7 8" key="1">
    <citation type="submission" date="2024-08" db="EMBL/GenBank/DDBJ databases">
        <authorList>
            <person name="Lu H."/>
        </authorList>
    </citation>
    <scope>NUCLEOTIDE SEQUENCE [LARGE SCALE GENOMIC DNA]</scope>
    <source>
        <strain evidence="7 8">BYS180W</strain>
    </source>
</reference>
<keyword evidence="8" id="KW-1185">Reference proteome</keyword>
<proteinExistence type="predicted"/>
<dbReference type="PANTHER" id="PTHR30606:SF9">
    <property type="entry name" value="LIPID A BIOSYNTHESIS LAUROYLTRANSFERASE"/>
    <property type="match status" value="1"/>
</dbReference>
<gene>
    <name evidence="7" type="ORF">ACG0Z6_00510</name>
</gene>
<dbReference type="Pfam" id="PF03279">
    <property type="entry name" value="Lip_A_acyltrans"/>
    <property type="match status" value="1"/>
</dbReference>
<comment type="subcellular location">
    <subcellularLocation>
        <location evidence="1">Cell inner membrane</location>
    </subcellularLocation>
</comment>
<evidence type="ECO:0000256" key="1">
    <source>
        <dbReference type="ARBA" id="ARBA00004533"/>
    </source>
</evidence>
<comment type="caution">
    <text evidence="7">The sequence shown here is derived from an EMBL/GenBank/DDBJ whole genome shotgun (WGS) entry which is preliminary data.</text>
</comment>
<organism evidence="7 8">
    <name type="scientific">Roseateles rivi</name>
    <dbReference type="NCBI Taxonomy" id="3299028"/>
    <lineage>
        <taxon>Bacteria</taxon>
        <taxon>Pseudomonadati</taxon>
        <taxon>Pseudomonadota</taxon>
        <taxon>Betaproteobacteria</taxon>
        <taxon>Burkholderiales</taxon>
        <taxon>Sphaerotilaceae</taxon>
        <taxon>Roseateles</taxon>
    </lineage>
</organism>
<evidence type="ECO:0000313" key="7">
    <source>
        <dbReference type="EMBL" id="MFG6446715.1"/>
    </source>
</evidence>
<accession>A0ABW7FQU8</accession>
<dbReference type="PANTHER" id="PTHR30606">
    <property type="entry name" value="LIPID A BIOSYNTHESIS LAUROYL ACYLTRANSFERASE"/>
    <property type="match status" value="1"/>
</dbReference>
<dbReference type="InterPro" id="IPR004960">
    <property type="entry name" value="LipA_acyltrans"/>
</dbReference>
<keyword evidence="3" id="KW-0997">Cell inner membrane</keyword>
<evidence type="ECO:0000256" key="6">
    <source>
        <dbReference type="ARBA" id="ARBA00023315"/>
    </source>
</evidence>
<dbReference type="CDD" id="cd07984">
    <property type="entry name" value="LPLAT_LABLAT-like"/>
    <property type="match status" value="1"/>
</dbReference>
<keyword evidence="2" id="KW-1003">Cell membrane</keyword>
<sequence>MQESTFVLGIWLLYALYRMAGRRVFRAVMWPVVLVHWLCRPALRSSSMGYLQRLHRFAPERMPQPGAWSSLRHAALFADTMLDKLLAMGGRYPAARVRCEGHEAAIAHLQQGRGMVLATAHTGCLELCRVLAQRVPDLRLHVLVHTRHAQAFNRILERLQPQAQQSWVRLIEVTEITPALAQELSERVEAGDCVAIAADRVPVNSQRVLQASFLGESAAFPMGPYVLAALLKCPLFYMSCLHEGQGYAVRFELLAPSVQLSRQAREASMQPYLQAYVSALERSVLSSPLDWFNFYDFWAQRHGTP</sequence>
<keyword evidence="5" id="KW-0472">Membrane</keyword>
<protein>
    <submittedName>
        <fullName evidence="7">Acyltransferase</fullName>
    </submittedName>
</protein>
<dbReference type="EMBL" id="JBIGHZ010000001">
    <property type="protein sequence ID" value="MFG6446715.1"/>
    <property type="molecule type" value="Genomic_DNA"/>
</dbReference>